<comment type="caution">
    <text evidence="7">The sequence shown here is derived from an EMBL/GenBank/DDBJ whole genome shotgun (WGS) entry which is preliminary data.</text>
</comment>
<dbReference type="Pfam" id="PF17940">
    <property type="entry name" value="TetR_C_31"/>
    <property type="match status" value="1"/>
</dbReference>
<dbReference type="RefSeq" id="WP_209918027.1">
    <property type="nucleotide sequence ID" value="NZ_JAGIOP010000002.1"/>
</dbReference>
<feature type="domain" description="HTH tetR-type" evidence="6">
    <location>
        <begin position="19"/>
        <end position="79"/>
    </location>
</feature>
<gene>
    <name evidence="7" type="ORF">JOF57_003226</name>
</gene>
<reference evidence="7 8" key="1">
    <citation type="submission" date="2021-03" db="EMBL/GenBank/DDBJ databases">
        <title>Sequencing the genomes of 1000 actinobacteria strains.</title>
        <authorList>
            <person name="Klenk H.-P."/>
        </authorList>
    </citation>
    <scope>NUCLEOTIDE SEQUENCE [LARGE SCALE GENOMIC DNA]</scope>
    <source>
        <strain evidence="7 8">DSM 46713</strain>
    </source>
</reference>
<dbReference type="SUPFAM" id="SSF48498">
    <property type="entry name" value="Tetracyclin repressor-like, C-terminal domain"/>
    <property type="match status" value="1"/>
</dbReference>
<organism evidence="7 8">
    <name type="scientific">Mycolicibacterium lutetiense</name>
    <dbReference type="NCBI Taxonomy" id="1641992"/>
    <lineage>
        <taxon>Bacteria</taxon>
        <taxon>Bacillati</taxon>
        <taxon>Actinomycetota</taxon>
        <taxon>Actinomycetes</taxon>
        <taxon>Mycobacteriales</taxon>
        <taxon>Mycobacteriaceae</taxon>
        <taxon>Mycolicibacterium</taxon>
    </lineage>
</organism>
<dbReference type="InterPro" id="IPR001647">
    <property type="entry name" value="HTH_TetR"/>
</dbReference>
<keyword evidence="3" id="KW-0804">Transcription</keyword>
<feature type="DNA-binding region" description="H-T-H motif" evidence="4">
    <location>
        <begin position="42"/>
        <end position="61"/>
    </location>
</feature>
<dbReference type="EMBL" id="JAGIOP010000002">
    <property type="protein sequence ID" value="MBP2453313.1"/>
    <property type="molecule type" value="Genomic_DNA"/>
</dbReference>
<evidence type="ECO:0000256" key="5">
    <source>
        <dbReference type="SAM" id="MobiDB-lite"/>
    </source>
</evidence>
<dbReference type="Proteomes" id="UP000694460">
    <property type="component" value="Unassembled WGS sequence"/>
</dbReference>
<keyword evidence="1" id="KW-0805">Transcription regulation</keyword>
<evidence type="ECO:0000313" key="8">
    <source>
        <dbReference type="Proteomes" id="UP000694460"/>
    </source>
</evidence>
<proteinExistence type="predicted"/>
<sequence length="215" mass="23897">MAGSSAPRRPPSGNQERAERTRRTVIDETVRYILDEGFAAPSVRRITERAGLTWGVVQYHFGDLGGLLMAVVDQGIAELTEALERLRHETASLPTDRRTEVVVDALWQAFSSPTSMAALEILISTRAARDSEVNAQLSDTMREFTELGRHLGEDLDAPQATEIGNLIWATLRGIVLAQMVSPQPLDTSRDRRTLVGVLNTYIRAQHTRCQPPRRP</sequence>
<keyword evidence="2 4" id="KW-0238">DNA-binding</keyword>
<dbReference type="Gene3D" id="1.10.357.10">
    <property type="entry name" value="Tetracycline Repressor, domain 2"/>
    <property type="match status" value="1"/>
</dbReference>
<feature type="region of interest" description="Disordered" evidence="5">
    <location>
        <begin position="1"/>
        <end position="21"/>
    </location>
</feature>
<evidence type="ECO:0000259" key="6">
    <source>
        <dbReference type="PROSITE" id="PS50977"/>
    </source>
</evidence>
<dbReference type="SUPFAM" id="SSF46689">
    <property type="entry name" value="Homeodomain-like"/>
    <property type="match status" value="1"/>
</dbReference>
<evidence type="ECO:0000256" key="3">
    <source>
        <dbReference type="ARBA" id="ARBA00023163"/>
    </source>
</evidence>
<evidence type="ECO:0000313" key="7">
    <source>
        <dbReference type="EMBL" id="MBP2453313.1"/>
    </source>
</evidence>
<evidence type="ECO:0000256" key="1">
    <source>
        <dbReference type="ARBA" id="ARBA00023015"/>
    </source>
</evidence>
<evidence type="ECO:0000256" key="4">
    <source>
        <dbReference type="PROSITE-ProRule" id="PRU00335"/>
    </source>
</evidence>
<keyword evidence="8" id="KW-1185">Reference proteome</keyword>
<dbReference type="PROSITE" id="PS50977">
    <property type="entry name" value="HTH_TETR_2"/>
    <property type="match status" value="1"/>
</dbReference>
<name>A0ABS4ZUX9_9MYCO</name>
<evidence type="ECO:0000256" key="2">
    <source>
        <dbReference type="ARBA" id="ARBA00023125"/>
    </source>
</evidence>
<dbReference type="InterPro" id="IPR050109">
    <property type="entry name" value="HTH-type_TetR-like_transc_reg"/>
</dbReference>
<protein>
    <submittedName>
        <fullName evidence="7">AcrR family transcriptional regulator</fullName>
    </submittedName>
</protein>
<dbReference type="InterPro" id="IPR009057">
    <property type="entry name" value="Homeodomain-like_sf"/>
</dbReference>
<dbReference type="InterPro" id="IPR036271">
    <property type="entry name" value="Tet_transcr_reg_TetR-rel_C_sf"/>
</dbReference>
<accession>A0ABS4ZUX9</accession>
<dbReference type="PANTHER" id="PTHR30055:SF234">
    <property type="entry name" value="HTH-TYPE TRANSCRIPTIONAL REGULATOR BETI"/>
    <property type="match status" value="1"/>
</dbReference>
<dbReference type="InterPro" id="IPR041583">
    <property type="entry name" value="TetR_C_31"/>
</dbReference>
<dbReference type="PANTHER" id="PTHR30055">
    <property type="entry name" value="HTH-TYPE TRANSCRIPTIONAL REGULATOR RUTR"/>
    <property type="match status" value="1"/>
</dbReference>